<feature type="transmembrane region" description="Helical" evidence="7">
    <location>
        <begin position="1211"/>
        <end position="1230"/>
    </location>
</feature>
<dbReference type="EMBL" id="GL433838">
    <property type="protein sequence ID" value="EFN58080.1"/>
    <property type="molecule type" value="Genomic_DNA"/>
</dbReference>
<feature type="compositionally biased region" description="Basic residues" evidence="6">
    <location>
        <begin position="2076"/>
        <end position="2087"/>
    </location>
</feature>
<keyword evidence="3 7" id="KW-1133">Transmembrane helix</keyword>
<organism evidence="10">
    <name type="scientific">Chlorella variabilis</name>
    <name type="common">Green alga</name>
    <dbReference type="NCBI Taxonomy" id="554065"/>
    <lineage>
        <taxon>Eukaryota</taxon>
        <taxon>Viridiplantae</taxon>
        <taxon>Chlorophyta</taxon>
        <taxon>core chlorophytes</taxon>
        <taxon>Trebouxiophyceae</taxon>
        <taxon>Chlorellales</taxon>
        <taxon>Chlorellaceae</taxon>
        <taxon>Chlorella clade</taxon>
        <taxon>Chlorella</taxon>
    </lineage>
</organism>
<evidence type="ECO:0000313" key="10">
    <source>
        <dbReference type="Proteomes" id="UP000008141"/>
    </source>
</evidence>
<feature type="coiled-coil region" evidence="5">
    <location>
        <begin position="1771"/>
        <end position="1826"/>
    </location>
</feature>
<feature type="region of interest" description="Disordered" evidence="6">
    <location>
        <begin position="2012"/>
        <end position="2045"/>
    </location>
</feature>
<accession>E1Z8F2</accession>
<proteinExistence type="predicted"/>
<dbReference type="Gene3D" id="1.10.287.70">
    <property type="match status" value="1"/>
</dbReference>
<dbReference type="Pfam" id="PF08016">
    <property type="entry name" value="PKD_channel"/>
    <property type="match status" value="1"/>
</dbReference>
<name>E1Z8F2_CHLVA</name>
<feature type="region of interest" description="Disordered" evidence="6">
    <location>
        <begin position="1465"/>
        <end position="1514"/>
    </location>
</feature>
<evidence type="ECO:0000256" key="4">
    <source>
        <dbReference type="ARBA" id="ARBA00023136"/>
    </source>
</evidence>
<dbReference type="Proteomes" id="UP000008141">
    <property type="component" value="Unassembled WGS sequence"/>
</dbReference>
<dbReference type="STRING" id="554065.E1Z8F2"/>
<dbReference type="PANTHER" id="PTHR10877:SF183">
    <property type="entry name" value="AT14535P-RELATED"/>
    <property type="match status" value="1"/>
</dbReference>
<feature type="compositionally biased region" description="Low complexity" evidence="6">
    <location>
        <begin position="2021"/>
        <end position="2032"/>
    </location>
</feature>
<sequence>MATRPVAGAAAAARAPASTAASTVLSELERRYRKWRLRNLNYSRLLAFLSFIALLLGVLFLQRSSGSSYQASVHSTLAGGLLPEGAIRSVDDVYDWLRALLTMVWRDPVCGDGVCESPFEHAQYGRFGCRADCGRLEDIQNLTAVQIDLRYDFTHPAGSIPATELQRQASWNLCPAGDSSGCYWEKDHAFEQLAGSTSIVVPDVPDGEWALVLKRDIFSKVVGSVRSVQLLEQQAQVAKVAIALGAAAAQRAIEWQELEEVVEQGSVGVQALLNATLVQQYATQLAEAEALLSSGALDAEGYAAEQAYLQEQLDHALAELSLAATSCPKLPFYHADADASIAPSLELCDMLANLTQLAGGEQLDSLISLLTARLPAASAASEEALIAGLAQLQVQTPELYAVVDASRGQNASQPATATPRILAAFYADPWAAPAPAKSALASRMISAPGVTAAVLVARAEARMQELEDAEAVVQGLPEVQQALNLTQPGSELPYDYTTWAGGSAAYATCNLASRMPQYIGQCALLVPCTNSSAPDASGELQVVYACAASDPLLPTSDACGDLCDTQNICGSICECYPACGAGQVCQCDACLKVGSARSDPDFLAMRAAAGLASVESVGDWEGMDSLDLDYFQRDEEAQQFDTGGGDAGSSSGRSGGYRRRLQQGPDAMLQTVLDAVSTLQDSQEALQQQVQALQTAVGDAAAAAQDTSLQALVAAGQEQIVSGQVAIQDLLGEVLGKQTAAAAAAAAQMQALANLQSLQQQQLAAQAQLEQSAKDQTRGIAQALQQALLSSSQALELYRRVRLQTLVATKAAVLASVPCTTSTTTEYSFSIDQNPDIVIDTSRERYIGTSNRVIAGLLLFNQRGLPSACSNARFAAIGGGCKRGLDSEPYGVDPVFKMGTSLYNPDLLGGVTARYNCSLLPQPTYNVEVEGSPGVAPQVTNPPPYCAELYSPRSLPYGFHASSLNQFGEGFPMLFDINLDAHSALAWLSFIQEGLFLDSRTQRLLAQVVTYNAQLRLFSSAIVSFEFVKGGSVQVTQKIQTLRVELYATRLDALRLVLEVALTLCVAVMAGSELRGMYRVARATGNPLSYFTSGWHAMDCASTGLLVACVTMWWVLVWRHALPFTIGLRFNVYADLGADAALLALADGGAGLQEMHAAFSRLQGLSDKLAWYAALTGINLLMLIARLLQLLDFQPRLGVVTRSLAHAGPDLLHFGLVFGLVFIGYAMLAHLIFGNSIAGFSSFGGSVNTCFALLLGDTSVNSDLQALSGLQAVAGAAFFWAFEILVFLVLLNFLLAICVDAFGQVKERTTDTTGLHTEVAQMLRHAYHSATSRFSQDRISDVELSKLLRWWQDSERGVADVSDDGVAGEGEALLKDKVRPKTLVVDGRGVQEEELRTILQAYMLEEEQESDIEASRTQPRGAARLMSSLGLKRQPSLAQKPVKPPVPDLGKVAHYVMLRFGDEELLVQPPEQERHSGDGSRRHSGQHNHKLEQPPPHDGRAAAPHSLPTTPDTMQHASDFRISAHRGTAGPASSSVSVTAAAAAGILAPGSGSKACPTQEIVHAGGGETSNGQRLARAMRTETEQRGAADASVSLLQLQGMLSEAQQRLLQGLQQLAAQQVAVLEAPTRRANAAERLVGGGDLIGTAAAATLVDQTLPRLVGFVSRIVSRTANRKCCPCDCKKSKRPAPAISRGYSPSEGTTPTIHSVIMPSVPGQEAFPSAFTAVCRLFEGVRALQWSARRSLRRGIAAALCHPEDVAPSFLITFPTFSNSRQEDLSARLQEAVAALEASAAELQATKEAATAHHSRLQRQLEEREAVIGQLARNRDSALADRLAASQQECKRAQRRCARVAEGLGGVRQQYARLVEGAHHAIVEIEENRDEPCTCCGGSIASAAALAAFRETVSLATAHEQAVHWRQKALDSEIELVDCQDSLDNAWEQVDRLGEQLKRREAAVFHAERCAQQAEEALQQERAAHLLTQQLLKQASGGRGRGAAQPAWLLWGAQEQDAPSAFPALPRHSSCGSYDASSDSDANEEEEPAAGAAQAERILACWAPATALVAVVEPDAPAPEPARPHHRRTRSMVLS</sequence>
<dbReference type="RefSeq" id="XP_005850182.1">
    <property type="nucleotide sequence ID" value="XM_005850120.1"/>
</dbReference>
<feature type="region of interest" description="Disordered" evidence="6">
    <location>
        <begin position="637"/>
        <end position="658"/>
    </location>
</feature>
<reference evidence="9 10" key="1">
    <citation type="journal article" date="2010" name="Plant Cell">
        <title>The Chlorella variabilis NC64A genome reveals adaptation to photosymbiosis, coevolution with viruses, and cryptic sex.</title>
        <authorList>
            <person name="Blanc G."/>
            <person name="Duncan G."/>
            <person name="Agarkova I."/>
            <person name="Borodovsky M."/>
            <person name="Gurnon J."/>
            <person name="Kuo A."/>
            <person name="Lindquist E."/>
            <person name="Lucas S."/>
            <person name="Pangilinan J."/>
            <person name="Polle J."/>
            <person name="Salamov A."/>
            <person name="Terry A."/>
            <person name="Yamada T."/>
            <person name="Dunigan D.D."/>
            <person name="Grigoriev I.V."/>
            <person name="Claverie J.M."/>
            <person name="Van Etten J.L."/>
        </authorList>
    </citation>
    <scope>NUCLEOTIDE SEQUENCE [LARGE SCALE GENOMIC DNA]</scope>
    <source>
        <strain evidence="9 10">NC64A</strain>
    </source>
</reference>
<feature type="compositionally biased region" description="Basic and acidic residues" evidence="6">
    <location>
        <begin position="1471"/>
        <end position="1481"/>
    </location>
</feature>
<dbReference type="InterPro" id="IPR051223">
    <property type="entry name" value="Polycystin"/>
</dbReference>
<keyword evidence="10" id="KW-1185">Reference proteome</keyword>
<keyword evidence="5" id="KW-0175">Coiled coil</keyword>
<dbReference type="InterPro" id="IPR013122">
    <property type="entry name" value="PKD1_2_channel"/>
</dbReference>
<dbReference type="OrthoDB" id="2017723at2759"/>
<gene>
    <name evidence="9" type="ORF">CHLNCDRAFT_50782</name>
</gene>
<dbReference type="GO" id="GO:0016020">
    <property type="term" value="C:membrane"/>
    <property type="evidence" value="ECO:0007669"/>
    <property type="project" value="UniProtKB-SubCell"/>
</dbReference>
<evidence type="ECO:0000256" key="7">
    <source>
        <dbReference type="SAM" id="Phobius"/>
    </source>
</evidence>
<feature type="compositionally biased region" description="Basic and acidic residues" evidence="6">
    <location>
        <begin position="1489"/>
        <end position="1500"/>
    </location>
</feature>
<evidence type="ECO:0000256" key="5">
    <source>
        <dbReference type="SAM" id="Coils"/>
    </source>
</evidence>
<keyword evidence="4 7" id="KW-0472">Membrane</keyword>
<dbReference type="InParanoid" id="E1Z8F2"/>
<feature type="region of interest" description="Disordered" evidence="6">
    <location>
        <begin position="2068"/>
        <end position="2087"/>
    </location>
</feature>
<evidence type="ECO:0000256" key="1">
    <source>
        <dbReference type="ARBA" id="ARBA00004141"/>
    </source>
</evidence>
<feature type="transmembrane region" description="Helical" evidence="7">
    <location>
        <begin position="1276"/>
        <end position="1299"/>
    </location>
</feature>
<dbReference type="KEGG" id="cvr:CHLNCDRAFT_50782"/>
<evidence type="ECO:0000256" key="3">
    <source>
        <dbReference type="ARBA" id="ARBA00022989"/>
    </source>
</evidence>
<evidence type="ECO:0000256" key="2">
    <source>
        <dbReference type="ARBA" id="ARBA00022692"/>
    </source>
</evidence>
<protein>
    <recommendedName>
        <fullName evidence="8">Polycystin cation channel PKD1/PKD2 domain-containing protein</fullName>
    </recommendedName>
</protein>
<keyword evidence="2 7" id="KW-0812">Transmembrane</keyword>
<evidence type="ECO:0000313" key="9">
    <source>
        <dbReference type="EMBL" id="EFN58080.1"/>
    </source>
</evidence>
<dbReference type="OMA" id="ASWNLCP"/>
<feature type="domain" description="Polycystin cation channel PKD1/PKD2" evidence="8">
    <location>
        <begin position="1159"/>
        <end position="1304"/>
    </location>
</feature>
<dbReference type="PANTHER" id="PTHR10877">
    <property type="entry name" value="POLYCYSTIN FAMILY MEMBER"/>
    <property type="match status" value="1"/>
</dbReference>
<dbReference type="GeneID" id="17357720"/>
<evidence type="ECO:0000259" key="8">
    <source>
        <dbReference type="Pfam" id="PF08016"/>
    </source>
</evidence>
<dbReference type="eggNOG" id="KOG3599">
    <property type="taxonomic scope" value="Eukaryota"/>
</dbReference>
<evidence type="ECO:0000256" key="6">
    <source>
        <dbReference type="SAM" id="MobiDB-lite"/>
    </source>
</evidence>
<feature type="transmembrane region" description="Helical" evidence="7">
    <location>
        <begin position="45"/>
        <end position="61"/>
    </location>
</feature>
<comment type="subcellular location">
    <subcellularLocation>
        <location evidence="1">Membrane</location>
        <topology evidence="1">Multi-pass membrane protein</topology>
    </subcellularLocation>
</comment>
<feature type="transmembrane region" description="Helical" evidence="7">
    <location>
        <begin position="1094"/>
        <end position="1116"/>
    </location>
</feature>
<feature type="transmembrane region" description="Helical" evidence="7">
    <location>
        <begin position="1169"/>
        <end position="1191"/>
    </location>
</feature>